<keyword evidence="6 8" id="KW-0472">Membrane</keyword>
<dbReference type="GO" id="GO:0016020">
    <property type="term" value="C:membrane"/>
    <property type="evidence" value="ECO:0007669"/>
    <property type="project" value="UniProtKB-SubCell"/>
</dbReference>
<feature type="transmembrane region" description="Helical" evidence="8">
    <location>
        <begin position="114"/>
        <end position="132"/>
    </location>
</feature>
<sequence length="559" mass="60928">MFNPLSIFKTEESMQSARRVSILPITDLTASRERDRKLTYPLAHSSRKKERRWPLVLRFTKGSIHGGMAPTPPLPKYLTADTAAIELAFPVLAHSLFAGFVVFVNEQISRDFNLPSSIIPSLSIVVGLMLVFRNQTAFSRFWNGRLHLNIVTTAIRCISRQILVLVPAPDIAPVASGSSTPSSSCPEIWTYNSPTLERQGTVLPKSDYARIMEAVKILVAMLYTTKNHLRADWGVALSPGTRLTESGQVTTTDEYKDLLPPGMKGYEQKGLGLTLQLATFVEGFVGHGVTKGWFHNAAASSMLGELNNLTKAYGDMEVIRLVPIPVAHLIHHKQTLALYCGILPFAMAAEMSWWAVPLVAFVSFTLYGIEAIAATFEDPFGRAKLDIDLDAAVADARQEVEALITAWQTQGVGAGGLFRPQFVDSSNNETDDFEGSSCDGESSGAPPPAAVQVKFVVDGMGRSDGRTETTSVRVVPRSQDVSPQDLDNPSREDLFTLFPDSLAQESQERGTPSTNLVDVSDNQEQAKSTSKVTPQGKRVAWGSVVGRDDGGVIEADFLK</sequence>
<protein>
    <submittedName>
        <fullName evidence="9">Uncharacterized protein</fullName>
    </submittedName>
</protein>
<proteinExistence type="predicted"/>
<keyword evidence="3 8" id="KW-0812">Transmembrane</keyword>
<feature type="region of interest" description="Disordered" evidence="7">
    <location>
        <begin position="462"/>
        <end position="492"/>
    </location>
</feature>
<feature type="region of interest" description="Disordered" evidence="7">
    <location>
        <begin position="504"/>
        <end position="536"/>
    </location>
</feature>
<comment type="subcellular location">
    <subcellularLocation>
        <location evidence="1">Membrane</location>
        <topology evidence="1">Multi-pass membrane protein</topology>
    </subcellularLocation>
</comment>
<name>A0A3D8T869_9HELO</name>
<comment type="caution">
    <text evidence="9">The sequence shown here is derived from an EMBL/GenBank/DDBJ whole genome shotgun (WGS) entry which is preliminary data.</text>
</comment>
<dbReference type="OrthoDB" id="1368at2759"/>
<keyword evidence="10" id="KW-1185">Reference proteome</keyword>
<evidence type="ECO:0000256" key="7">
    <source>
        <dbReference type="SAM" id="MobiDB-lite"/>
    </source>
</evidence>
<evidence type="ECO:0000256" key="2">
    <source>
        <dbReference type="ARBA" id="ARBA00022448"/>
    </source>
</evidence>
<keyword evidence="2" id="KW-0813">Transport</keyword>
<dbReference type="PANTHER" id="PTHR33281">
    <property type="entry name" value="UPF0187 PROTEIN YNEE"/>
    <property type="match status" value="1"/>
</dbReference>
<gene>
    <name evidence="9" type="ORF">BP5796_00510</name>
</gene>
<dbReference type="EMBL" id="PDLN01000001">
    <property type="protein sequence ID" value="RDW94747.1"/>
    <property type="molecule type" value="Genomic_DNA"/>
</dbReference>
<evidence type="ECO:0000256" key="8">
    <source>
        <dbReference type="SAM" id="Phobius"/>
    </source>
</evidence>
<dbReference type="Pfam" id="PF25539">
    <property type="entry name" value="Bestrophin_2"/>
    <property type="match status" value="2"/>
</dbReference>
<evidence type="ECO:0000256" key="3">
    <source>
        <dbReference type="ARBA" id="ARBA00022692"/>
    </source>
</evidence>
<dbReference type="Proteomes" id="UP000256328">
    <property type="component" value="Unassembled WGS sequence"/>
</dbReference>
<evidence type="ECO:0000256" key="4">
    <source>
        <dbReference type="ARBA" id="ARBA00022989"/>
    </source>
</evidence>
<evidence type="ECO:0000256" key="6">
    <source>
        <dbReference type="ARBA" id="ARBA00023136"/>
    </source>
</evidence>
<evidence type="ECO:0000256" key="5">
    <source>
        <dbReference type="ARBA" id="ARBA00023065"/>
    </source>
</evidence>
<evidence type="ECO:0000313" key="9">
    <source>
        <dbReference type="EMBL" id="RDW94747.1"/>
    </source>
</evidence>
<dbReference type="GO" id="GO:0005254">
    <property type="term" value="F:chloride channel activity"/>
    <property type="evidence" value="ECO:0007669"/>
    <property type="project" value="InterPro"/>
</dbReference>
<feature type="region of interest" description="Disordered" evidence="7">
    <location>
        <begin position="425"/>
        <end position="448"/>
    </location>
</feature>
<keyword evidence="5" id="KW-0406">Ion transport</keyword>
<feature type="compositionally biased region" description="Polar residues" evidence="7">
    <location>
        <begin position="504"/>
        <end position="533"/>
    </location>
</feature>
<evidence type="ECO:0000313" key="10">
    <source>
        <dbReference type="Proteomes" id="UP000256328"/>
    </source>
</evidence>
<keyword evidence="4 8" id="KW-1133">Transmembrane helix</keyword>
<accession>A0A3D8T869</accession>
<dbReference type="AlphaFoldDB" id="A0A3D8T869"/>
<dbReference type="PANTHER" id="PTHR33281:SF16">
    <property type="match status" value="1"/>
</dbReference>
<organism evidence="9 10">
    <name type="scientific">Coleophoma crateriformis</name>
    <dbReference type="NCBI Taxonomy" id="565419"/>
    <lineage>
        <taxon>Eukaryota</taxon>
        <taxon>Fungi</taxon>
        <taxon>Dikarya</taxon>
        <taxon>Ascomycota</taxon>
        <taxon>Pezizomycotina</taxon>
        <taxon>Leotiomycetes</taxon>
        <taxon>Helotiales</taxon>
        <taxon>Dermateaceae</taxon>
        <taxon>Coleophoma</taxon>
    </lineage>
</organism>
<dbReference type="InterPro" id="IPR044669">
    <property type="entry name" value="YneE/VCCN1/2-like"/>
</dbReference>
<feature type="transmembrane region" description="Helical" evidence="8">
    <location>
        <begin position="83"/>
        <end position="102"/>
    </location>
</feature>
<reference evidence="9 10" key="1">
    <citation type="journal article" date="2018" name="IMA Fungus">
        <title>IMA Genome-F 9: Draft genome sequence of Annulohypoxylon stygium, Aspergillus mulundensis, Berkeleyomyces basicola (syn. Thielaviopsis basicola), Ceratocystis smalleyi, two Cercospora beticola strains, Coleophoma cylindrospora, Fusarium fracticaudum, Phialophora cf. hyalina, and Morchella septimelata.</title>
        <authorList>
            <person name="Wingfield B.D."/>
            <person name="Bills G.F."/>
            <person name="Dong Y."/>
            <person name="Huang W."/>
            <person name="Nel W.J."/>
            <person name="Swalarsk-Parry B.S."/>
            <person name="Vaghefi N."/>
            <person name="Wilken P.M."/>
            <person name="An Z."/>
            <person name="de Beer Z.W."/>
            <person name="De Vos L."/>
            <person name="Chen L."/>
            <person name="Duong T.A."/>
            <person name="Gao Y."/>
            <person name="Hammerbacher A."/>
            <person name="Kikkert J.R."/>
            <person name="Li Y."/>
            <person name="Li H."/>
            <person name="Li K."/>
            <person name="Li Q."/>
            <person name="Liu X."/>
            <person name="Ma X."/>
            <person name="Naidoo K."/>
            <person name="Pethybridge S.J."/>
            <person name="Sun J."/>
            <person name="Steenkamp E.T."/>
            <person name="van der Nest M.A."/>
            <person name="van Wyk S."/>
            <person name="Wingfield M.J."/>
            <person name="Xiong C."/>
            <person name="Yue Q."/>
            <person name="Zhang X."/>
        </authorList>
    </citation>
    <scope>NUCLEOTIDE SEQUENCE [LARGE SCALE GENOMIC DNA]</scope>
    <source>
        <strain evidence="9 10">BP5796</strain>
    </source>
</reference>
<evidence type="ECO:0000256" key="1">
    <source>
        <dbReference type="ARBA" id="ARBA00004141"/>
    </source>
</evidence>